<reference evidence="2" key="1">
    <citation type="journal article" date="2019" name="Int. J. Syst. Evol. Microbiol.">
        <title>The Global Catalogue of Microorganisms (GCM) 10K type strain sequencing project: providing services to taxonomists for standard genome sequencing and annotation.</title>
        <authorList>
            <consortium name="The Broad Institute Genomics Platform"/>
            <consortium name="The Broad Institute Genome Sequencing Center for Infectious Disease"/>
            <person name="Wu L."/>
            <person name="Ma J."/>
        </authorList>
    </citation>
    <scope>NUCLEOTIDE SEQUENCE [LARGE SCALE GENOMIC DNA]</scope>
    <source>
        <strain evidence="2">CCUG 63830</strain>
    </source>
</reference>
<dbReference type="Proteomes" id="UP001596317">
    <property type="component" value="Unassembled WGS sequence"/>
</dbReference>
<accession>A0ABW1ZGS3</accession>
<evidence type="ECO:0000313" key="2">
    <source>
        <dbReference type="Proteomes" id="UP001596317"/>
    </source>
</evidence>
<comment type="caution">
    <text evidence="1">The sequence shown here is derived from an EMBL/GenBank/DDBJ whole genome shotgun (WGS) entry which is preliminary data.</text>
</comment>
<sequence>MQLHIVAELDPAQVPPLEEVMDAMERAGWAFRLTSRMVGGHRIYSARAWREEEDPGRLPTCRDPFPKVALAGAWVATEQHYRRRLNHLADQVPADPDVARAV</sequence>
<proteinExistence type="predicted"/>
<organism evidence="1 2">
    <name type="scientific">Deinococcus multiflagellatus</name>
    <dbReference type="NCBI Taxonomy" id="1656887"/>
    <lineage>
        <taxon>Bacteria</taxon>
        <taxon>Thermotogati</taxon>
        <taxon>Deinococcota</taxon>
        <taxon>Deinococci</taxon>
        <taxon>Deinococcales</taxon>
        <taxon>Deinococcaceae</taxon>
        <taxon>Deinococcus</taxon>
    </lineage>
</organism>
<dbReference type="EMBL" id="JBHSWB010000001">
    <property type="protein sequence ID" value="MFC6660061.1"/>
    <property type="molecule type" value="Genomic_DNA"/>
</dbReference>
<protein>
    <submittedName>
        <fullName evidence="1">Uncharacterized protein</fullName>
    </submittedName>
</protein>
<keyword evidence="2" id="KW-1185">Reference proteome</keyword>
<gene>
    <name evidence="1" type="ORF">ACFP90_06640</name>
</gene>
<evidence type="ECO:0000313" key="1">
    <source>
        <dbReference type="EMBL" id="MFC6660061.1"/>
    </source>
</evidence>
<name>A0ABW1ZGS3_9DEIO</name>
<dbReference type="RefSeq" id="WP_380054879.1">
    <property type="nucleotide sequence ID" value="NZ_JBHSWB010000001.1"/>
</dbReference>